<evidence type="ECO:0000313" key="2">
    <source>
        <dbReference type="Proteomes" id="UP001523216"/>
    </source>
</evidence>
<evidence type="ECO:0000313" key="1">
    <source>
        <dbReference type="EMBL" id="MCM4083772.1"/>
    </source>
</evidence>
<keyword evidence="2" id="KW-1185">Reference proteome</keyword>
<sequence length="172" mass="18940">MNMREWMGVTGGRRLAGGLAAALVMCGGALLTTRAGNSTPVSEQAAPAPSVSVRPSVPPDYRATLPEGVEVVQKWSLASNGKLMRIYSARRDLTGFRELRWVAEEGRREGGARCTQRIRLSAGEPVQEKPTLLLCWRTSARKSVYTVLVDTNRKPSVRESVTQLDQTWKRLS</sequence>
<proteinExistence type="predicted"/>
<accession>A0ABT0YCI8</accession>
<gene>
    <name evidence="1" type="ORF">LXN57_40105</name>
</gene>
<reference evidence="1 2" key="1">
    <citation type="submission" date="2022-06" db="EMBL/GenBank/DDBJ databases">
        <title>Actinoplanes abujensis sp. nov., isolated from Nigerian arid soil.</title>
        <authorList>
            <person name="Ding P."/>
        </authorList>
    </citation>
    <scope>NUCLEOTIDE SEQUENCE [LARGE SCALE GENOMIC DNA]</scope>
    <source>
        <strain evidence="2">TRM88002</strain>
    </source>
</reference>
<dbReference type="Proteomes" id="UP001523216">
    <property type="component" value="Unassembled WGS sequence"/>
</dbReference>
<dbReference type="RefSeq" id="WP_251803537.1">
    <property type="nucleotide sequence ID" value="NZ_JAMQOL010000065.1"/>
</dbReference>
<organism evidence="1 2">
    <name type="scientific">Paractinoplanes hotanensis</name>
    <dbReference type="NCBI Taxonomy" id="2906497"/>
    <lineage>
        <taxon>Bacteria</taxon>
        <taxon>Bacillati</taxon>
        <taxon>Actinomycetota</taxon>
        <taxon>Actinomycetes</taxon>
        <taxon>Micromonosporales</taxon>
        <taxon>Micromonosporaceae</taxon>
        <taxon>Paractinoplanes</taxon>
    </lineage>
</organism>
<name>A0ABT0YCI8_9ACTN</name>
<dbReference type="EMBL" id="JAMQOL010000065">
    <property type="protein sequence ID" value="MCM4083772.1"/>
    <property type="molecule type" value="Genomic_DNA"/>
</dbReference>
<protein>
    <submittedName>
        <fullName evidence="1">Uncharacterized protein</fullName>
    </submittedName>
</protein>
<comment type="caution">
    <text evidence="1">The sequence shown here is derived from an EMBL/GenBank/DDBJ whole genome shotgun (WGS) entry which is preliminary data.</text>
</comment>